<feature type="region of interest" description="Disordered" evidence="7">
    <location>
        <begin position="874"/>
        <end position="923"/>
    </location>
</feature>
<feature type="domain" description="C2H2-type" evidence="8">
    <location>
        <begin position="412"/>
        <end position="437"/>
    </location>
</feature>
<feature type="domain" description="C2H2-type" evidence="8">
    <location>
        <begin position="792"/>
        <end position="815"/>
    </location>
</feature>
<evidence type="ECO:0000256" key="7">
    <source>
        <dbReference type="SAM" id="MobiDB-lite"/>
    </source>
</evidence>
<evidence type="ECO:0000256" key="5">
    <source>
        <dbReference type="ARBA" id="ARBA00022833"/>
    </source>
</evidence>
<feature type="domain" description="C2H2-type" evidence="8">
    <location>
        <begin position="610"/>
        <end position="633"/>
    </location>
</feature>
<sequence>MHPPSSPSPSMQEAVSSSSSSSSGQQQLQNQQHSLMQRLLMGAGGTQTTSSARNGIEDIAARLHKQNGNATALTVSSGNGYYSPEIASPWGDQVLSISNNTPMMHLTCLECGINKNNSEDMEVHLKREHLNWLPFQCPICLSERASDAEMREHLHSSHRKNMNKFIYVDNVTAKRSLQIMMDRALSHAMARRANNHHGSGRMSSSSTISPPAAAAVNHFAAAIKAHEVKPPCLDRSHTSPADVSFPISTSSRKRHIDDALASTGNTNTDALLASISRATNSGVVEGEVSDELDINIMPMFNKRLKSEYETNEQDDSAMIDDSILDNLNPISVLDNVAALFASDGRIEDAYADTHVEKPTKSQSAKALSSAPLRISKKRVLGECSKCQKPVTAGARQMHMFFHLAKDHGTFRFRCLFDGCTVEHYRKDQMENHQSKIHGKIDPEMMEDRSLELFHRCQELNHELFLAHKNNANNAAAAAAAAAKAAAAAAESASTSQQPQQQEHHQQQQMQQQQELSMELLGTKNGSTPGPTAARAEAAYNAQQAALKEKNSKTSTTPAPKPTPITTVVPKPVPDEEHPLECRLCHKTMQNRIRGFHILWHMAKDMGINRYICRVCGFGHDRSQSVQVHGKKEHGTEEVVQDRIGEYSDEVKHMSEQCFGFQALFAQENKKKTKIPSATGELDDADATPEEEPEPEDEQEPFEDEEEERESNASTKARSKKRQSRFPRFGLRRPKSKSKRTEMAKLREISMLLGGAQYFKKKLSEAAHCEKCGKITNSRMSEHAYTHMEEHLFLCPLCDLGHQSRELVIRHIREIHESDDRPVDNRLKHAKDIKAMIRECYPAYFVDAPIPTQQDIEKLKQHMGETASTMIAGLDDELGYDVDDEDGGDYEDDSASEPKLVLDEEGGLELEREDDEHEDEEEAG</sequence>
<feature type="domain" description="C2H2-type" evidence="8">
    <location>
        <begin position="106"/>
        <end position="129"/>
    </location>
</feature>
<feature type="compositionally biased region" description="Acidic residues" evidence="7">
    <location>
        <begin position="874"/>
        <end position="894"/>
    </location>
</feature>
<gene>
    <name evidence="9" type="ORF">CYNAS_LOCUS4054</name>
</gene>
<feature type="region of interest" description="Disordered" evidence="7">
    <location>
        <begin position="540"/>
        <end position="571"/>
    </location>
</feature>
<feature type="compositionally biased region" description="Low complexity" evidence="7">
    <location>
        <begin position="552"/>
        <end position="569"/>
    </location>
</feature>
<evidence type="ECO:0000313" key="9">
    <source>
        <dbReference type="EMBL" id="CAJ0592071.1"/>
    </source>
</evidence>
<dbReference type="InterPro" id="IPR050331">
    <property type="entry name" value="Zinc_finger"/>
</dbReference>
<dbReference type="GO" id="GO:0008270">
    <property type="term" value="F:zinc ion binding"/>
    <property type="evidence" value="ECO:0007669"/>
    <property type="project" value="UniProtKB-KW"/>
</dbReference>
<evidence type="ECO:0000256" key="1">
    <source>
        <dbReference type="ARBA" id="ARBA00004123"/>
    </source>
</evidence>
<dbReference type="AlphaFoldDB" id="A0AA36GJF3"/>
<dbReference type="GO" id="GO:0010468">
    <property type="term" value="P:regulation of gene expression"/>
    <property type="evidence" value="ECO:0007669"/>
    <property type="project" value="TreeGrafter"/>
</dbReference>
<keyword evidence="5" id="KW-0862">Zinc</keyword>
<keyword evidence="10" id="KW-1185">Reference proteome</keyword>
<organism evidence="9 10">
    <name type="scientific">Cylicocyclus nassatus</name>
    <name type="common">Nematode worm</name>
    <dbReference type="NCBI Taxonomy" id="53992"/>
    <lineage>
        <taxon>Eukaryota</taxon>
        <taxon>Metazoa</taxon>
        <taxon>Ecdysozoa</taxon>
        <taxon>Nematoda</taxon>
        <taxon>Chromadorea</taxon>
        <taxon>Rhabditida</taxon>
        <taxon>Rhabditina</taxon>
        <taxon>Rhabditomorpha</taxon>
        <taxon>Strongyloidea</taxon>
        <taxon>Strongylidae</taxon>
        <taxon>Cylicocyclus</taxon>
    </lineage>
</organism>
<comment type="subcellular location">
    <subcellularLocation>
        <location evidence="1">Nucleus</location>
    </subcellularLocation>
</comment>
<dbReference type="PANTHER" id="PTHR16515">
    <property type="entry name" value="PR DOMAIN ZINC FINGER PROTEIN"/>
    <property type="match status" value="1"/>
</dbReference>
<feature type="region of interest" description="Disordered" evidence="7">
    <location>
        <begin position="489"/>
        <end position="514"/>
    </location>
</feature>
<dbReference type="Gene3D" id="3.30.160.60">
    <property type="entry name" value="Classic Zinc Finger"/>
    <property type="match status" value="2"/>
</dbReference>
<dbReference type="InterPro" id="IPR013087">
    <property type="entry name" value="Znf_C2H2_type"/>
</dbReference>
<feature type="compositionally biased region" description="Acidic residues" evidence="7">
    <location>
        <begin position="902"/>
        <end position="923"/>
    </location>
</feature>
<feature type="region of interest" description="Disordered" evidence="7">
    <location>
        <begin position="671"/>
        <end position="740"/>
    </location>
</feature>
<dbReference type="Proteomes" id="UP001176961">
    <property type="component" value="Unassembled WGS sequence"/>
</dbReference>
<feature type="compositionally biased region" description="Acidic residues" evidence="7">
    <location>
        <begin position="680"/>
        <end position="708"/>
    </location>
</feature>
<dbReference type="SMART" id="SM00355">
    <property type="entry name" value="ZnF_C2H2"/>
    <property type="match status" value="7"/>
</dbReference>
<evidence type="ECO:0000259" key="8">
    <source>
        <dbReference type="SMART" id="SM00355"/>
    </source>
</evidence>
<feature type="region of interest" description="Disordered" evidence="7">
    <location>
        <begin position="1"/>
        <end position="32"/>
    </location>
</feature>
<reference evidence="9" key="1">
    <citation type="submission" date="2023-07" db="EMBL/GenBank/DDBJ databases">
        <authorList>
            <consortium name="CYATHOMIX"/>
        </authorList>
    </citation>
    <scope>NUCLEOTIDE SEQUENCE</scope>
    <source>
        <strain evidence="9">N/A</strain>
    </source>
</reference>
<feature type="domain" description="C2H2-type" evidence="8">
    <location>
        <begin position="135"/>
        <end position="158"/>
    </location>
</feature>
<dbReference type="EMBL" id="CATQJL010000001">
    <property type="protein sequence ID" value="CAJ0592071.1"/>
    <property type="molecule type" value="Genomic_DNA"/>
</dbReference>
<evidence type="ECO:0000256" key="4">
    <source>
        <dbReference type="ARBA" id="ARBA00022771"/>
    </source>
</evidence>
<dbReference type="GO" id="GO:0005634">
    <property type="term" value="C:nucleus"/>
    <property type="evidence" value="ECO:0007669"/>
    <property type="project" value="UniProtKB-SubCell"/>
</dbReference>
<feature type="domain" description="C2H2-type" evidence="8">
    <location>
        <begin position="766"/>
        <end position="786"/>
    </location>
</feature>
<feature type="compositionally biased region" description="Basic residues" evidence="7">
    <location>
        <begin position="716"/>
        <end position="737"/>
    </location>
</feature>
<keyword evidence="3" id="KW-0677">Repeat</keyword>
<evidence type="ECO:0000313" key="10">
    <source>
        <dbReference type="Proteomes" id="UP001176961"/>
    </source>
</evidence>
<name>A0AA36GJF3_CYLNA</name>
<keyword evidence="4" id="KW-0863">Zinc-finger</keyword>
<accession>A0AA36GJF3</accession>
<dbReference type="PANTHER" id="PTHR16515:SF57">
    <property type="entry name" value="ZINC FINGER PROTEIN 154-LIKE"/>
    <property type="match status" value="1"/>
</dbReference>
<proteinExistence type="predicted"/>
<evidence type="ECO:0000256" key="3">
    <source>
        <dbReference type="ARBA" id="ARBA00022737"/>
    </source>
</evidence>
<keyword evidence="2" id="KW-0479">Metal-binding</keyword>
<protein>
    <recommendedName>
        <fullName evidence="8">C2H2-type domain-containing protein</fullName>
    </recommendedName>
</protein>
<evidence type="ECO:0000256" key="6">
    <source>
        <dbReference type="ARBA" id="ARBA00023242"/>
    </source>
</evidence>
<comment type="caution">
    <text evidence="9">The sequence shown here is derived from an EMBL/GenBank/DDBJ whole genome shotgun (WGS) entry which is preliminary data.</text>
</comment>
<feature type="compositionally biased region" description="Low complexity" evidence="7">
    <location>
        <begin position="8"/>
        <end position="32"/>
    </location>
</feature>
<feature type="domain" description="C2H2-type" evidence="8">
    <location>
        <begin position="381"/>
        <end position="402"/>
    </location>
</feature>
<keyword evidence="6" id="KW-0539">Nucleus</keyword>
<evidence type="ECO:0000256" key="2">
    <source>
        <dbReference type="ARBA" id="ARBA00022723"/>
    </source>
</evidence>